<sequence length="33" mass="3527">MKCSTVNQYKGGGITRKTTRLNGHGIDPAIPVL</sequence>
<evidence type="ECO:0000313" key="1">
    <source>
        <dbReference type="EMBL" id="VAW36875.1"/>
    </source>
</evidence>
<reference evidence="1" key="1">
    <citation type="submission" date="2018-06" db="EMBL/GenBank/DDBJ databases">
        <authorList>
            <person name="Zhirakovskaya E."/>
        </authorList>
    </citation>
    <scope>NUCLEOTIDE SEQUENCE</scope>
</reference>
<dbReference type="AlphaFoldDB" id="A0A3B0V018"/>
<name>A0A3B0V018_9ZZZZ</name>
<dbReference type="EMBL" id="UOEY01000031">
    <property type="protein sequence ID" value="VAW36875.1"/>
    <property type="molecule type" value="Genomic_DNA"/>
</dbReference>
<accession>A0A3B0V018</accession>
<organism evidence="1">
    <name type="scientific">hydrothermal vent metagenome</name>
    <dbReference type="NCBI Taxonomy" id="652676"/>
    <lineage>
        <taxon>unclassified sequences</taxon>
        <taxon>metagenomes</taxon>
        <taxon>ecological metagenomes</taxon>
    </lineage>
</organism>
<protein>
    <submittedName>
        <fullName evidence="1">Uncharacterized protein</fullName>
    </submittedName>
</protein>
<proteinExistence type="predicted"/>
<gene>
    <name evidence="1" type="ORF">MNBD_DELTA04-840</name>
</gene>